<gene>
    <name evidence="1" type="ORF">Gasu_47770</name>
</gene>
<protein>
    <submittedName>
        <fullName evidence="1">Uncharacterized protein</fullName>
    </submittedName>
</protein>
<dbReference type="OrthoDB" id="11846at2763"/>
<evidence type="ECO:0000313" key="1">
    <source>
        <dbReference type="EMBL" id="EME27632.1"/>
    </source>
</evidence>
<dbReference type="EMBL" id="KB454529">
    <property type="protein sequence ID" value="EME27632.1"/>
    <property type="molecule type" value="Genomic_DNA"/>
</dbReference>
<dbReference type="AlphaFoldDB" id="M2XCH0"/>
<dbReference type="RefSeq" id="XP_005704152.1">
    <property type="nucleotide sequence ID" value="XM_005704095.1"/>
</dbReference>
<dbReference type="InterPro" id="IPR025602">
    <property type="entry name" value="BCP1_family"/>
</dbReference>
<proteinExistence type="predicted"/>
<reference evidence="2" key="1">
    <citation type="journal article" date="2013" name="Science">
        <title>Gene transfer from bacteria and archaea facilitated evolution of an extremophilic eukaryote.</title>
        <authorList>
            <person name="Schonknecht G."/>
            <person name="Chen W.H."/>
            <person name="Ternes C.M."/>
            <person name="Barbier G.G."/>
            <person name="Shrestha R.P."/>
            <person name="Stanke M."/>
            <person name="Brautigam A."/>
            <person name="Baker B.J."/>
            <person name="Banfield J.F."/>
            <person name="Garavito R.M."/>
            <person name="Carr K."/>
            <person name="Wilkerson C."/>
            <person name="Rensing S.A."/>
            <person name="Gagneul D."/>
            <person name="Dickenson N.E."/>
            <person name="Oesterhelt C."/>
            <person name="Lercher M.J."/>
            <person name="Weber A.P."/>
        </authorList>
    </citation>
    <scope>NUCLEOTIDE SEQUENCE [LARGE SCALE GENOMIC DNA]</scope>
    <source>
        <strain evidence="2">074W</strain>
    </source>
</reference>
<keyword evidence="2" id="KW-1185">Reference proteome</keyword>
<dbReference type="Gramene" id="EME27632">
    <property type="protein sequence ID" value="EME27632"/>
    <property type="gene ID" value="Gasu_47770"/>
</dbReference>
<dbReference type="GeneID" id="17086522"/>
<organism evidence="1 2">
    <name type="scientific">Galdieria sulphuraria</name>
    <name type="common">Red alga</name>
    <dbReference type="NCBI Taxonomy" id="130081"/>
    <lineage>
        <taxon>Eukaryota</taxon>
        <taxon>Rhodophyta</taxon>
        <taxon>Bangiophyceae</taxon>
        <taxon>Galdieriales</taxon>
        <taxon>Galdieriaceae</taxon>
        <taxon>Galdieria</taxon>
    </lineage>
</organism>
<name>M2XCH0_GALSU</name>
<sequence>MMKESSSEESSFEKVQAEFEFFDPTLDDVAAIQRFLRDWVGRDNLVDTSALAQVIGEQDTVVMSIYILRTIEGYTVVIGNGNSS</sequence>
<evidence type="ECO:0000313" key="2">
    <source>
        <dbReference type="Proteomes" id="UP000030680"/>
    </source>
</evidence>
<dbReference type="Proteomes" id="UP000030680">
    <property type="component" value="Unassembled WGS sequence"/>
</dbReference>
<accession>M2XCH0</accession>
<dbReference type="KEGG" id="gsl:Gasu_47770"/>
<dbReference type="Pfam" id="PF13862">
    <property type="entry name" value="BCCIP"/>
    <property type="match status" value="1"/>
</dbReference>